<feature type="binding site" evidence="7">
    <location>
        <begin position="119"/>
        <end position="124"/>
    </location>
    <ligand>
        <name>NAD(+)</name>
        <dbReference type="ChEBI" id="CHEBI:57540"/>
    </ligand>
</feature>
<keyword evidence="6 7" id="KW-0804">Transcription</keyword>
<keyword evidence="3 7" id="KW-0805">Transcription regulation</keyword>
<comment type="subunit">
    <text evidence="7">Homodimer.</text>
</comment>
<evidence type="ECO:0000256" key="1">
    <source>
        <dbReference type="ARBA" id="ARBA00022490"/>
    </source>
</evidence>
<dbReference type="SMART" id="SM00881">
    <property type="entry name" value="CoA_binding"/>
    <property type="match status" value="1"/>
</dbReference>
<dbReference type="NCBIfam" id="NF003995">
    <property type="entry name" value="PRK05472.2-4"/>
    <property type="match status" value="1"/>
</dbReference>
<dbReference type="Pfam" id="PF02629">
    <property type="entry name" value="CoA_binding"/>
    <property type="match status" value="1"/>
</dbReference>
<feature type="DNA-binding region" description="H-T-H motif" evidence="7">
    <location>
        <begin position="45"/>
        <end position="84"/>
    </location>
</feature>
<feature type="compositionally biased region" description="Low complexity" evidence="8">
    <location>
        <begin position="245"/>
        <end position="262"/>
    </location>
</feature>
<feature type="domain" description="CoA-binding" evidence="9">
    <location>
        <begin position="108"/>
        <end position="209"/>
    </location>
</feature>
<name>A0ABS4Z9R2_9ACTN</name>
<comment type="function">
    <text evidence="7">Modulates transcription in response to changes in cellular NADH/NAD(+) redox state.</text>
</comment>
<dbReference type="Proteomes" id="UP000758168">
    <property type="component" value="Unassembled WGS sequence"/>
</dbReference>
<dbReference type="RefSeq" id="WP_307804162.1">
    <property type="nucleotide sequence ID" value="NZ_BAAAMH010000010.1"/>
</dbReference>
<feature type="region of interest" description="Disordered" evidence="8">
    <location>
        <begin position="235"/>
        <end position="287"/>
    </location>
</feature>
<dbReference type="PANTHER" id="PTHR35786">
    <property type="entry name" value="REDOX-SENSING TRANSCRIPTIONAL REPRESSOR REX"/>
    <property type="match status" value="1"/>
</dbReference>
<dbReference type="NCBIfam" id="NF003993">
    <property type="entry name" value="PRK05472.2-2"/>
    <property type="match status" value="1"/>
</dbReference>
<keyword evidence="5 7" id="KW-0238">DNA-binding</keyword>
<evidence type="ECO:0000313" key="11">
    <source>
        <dbReference type="Proteomes" id="UP000758168"/>
    </source>
</evidence>
<dbReference type="InterPro" id="IPR036390">
    <property type="entry name" value="WH_DNA-bd_sf"/>
</dbReference>
<evidence type="ECO:0000256" key="2">
    <source>
        <dbReference type="ARBA" id="ARBA00022491"/>
    </source>
</evidence>
<dbReference type="SUPFAM" id="SSF46785">
    <property type="entry name" value="Winged helix' DNA-binding domain"/>
    <property type="match status" value="1"/>
</dbReference>
<evidence type="ECO:0000313" key="10">
    <source>
        <dbReference type="EMBL" id="MBP2417781.1"/>
    </source>
</evidence>
<comment type="subcellular location">
    <subcellularLocation>
        <location evidence="7">Cytoplasm</location>
    </subcellularLocation>
</comment>
<dbReference type="SUPFAM" id="SSF51735">
    <property type="entry name" value="NAD(P)-binding Rossmann-fold domains"/>
    <property type="match status" value="1"/>
</dbReference>
<feature type="region of interest" description="Disordered" evidence="8">
    <location>
        <begin position="1"/>
        <end position="34"/>
    </location>
</feature>
<proteinExistence type="inferred from homology"/>
<dbReference type="InterPro" id="IPR009718">
    <property type="entry name" value="Rex_DNA-bd_C_dom"/>
</dbReference>
<accession>A0ABS4Z9R2</accession>
<keyword evidence="11" id="KW-1185">Reference proteome</keyword>
<dbReference type="PANTHER" id="PTHR35786:SF1">
    <property type="entry name" value="REDOX-SENSING TRANSCRIPTIONAL REPRESSOR REX 1"/>
    <property type="match status" value="1"/>
</dbReference>
<keyword evidence="2 7" id="KW-0678">Repressor</keyword>
<gene>
    <name evidence="7" type="primary">rex</name>
    <name evidence="10" type="ORF">JOF54_002703</name>
</gene>
<dbReference type="NCBIfam" id="NF003992">
    <property type="entry name" value="PRK05472.2-1"/>
    <property type="match status" value="1"/>
</dbReference>
<dbReference type="InterPro" id="IPR003781">
    <property type="entry name" value="CoA-bd"/>
</dbReference>
<evidence type="ECO:0000256" key="7">
    <source>
        <dbReference type="HAMAP-Rule" id="MF_01131"/>
    </source>
</evidence>
<comment type="caution">
    <text evidence="10">The sequence shown here is derived from an EMBL/GenBank/DDBJ whole genome shotgun (WGS) entry which is preliminary data.</text>
</comment>
<dbReference type="Pfam" id="PF06971">
    <property type="entry name" value="Put_DNA-bind_N"/>
    <property type="match status" value="1"/>
</dbReference>
<organism evidence="10 11">
    <name type="scientific">Microlunatus capsulatus</name>
    <dbReference type="NCBI Taxonomy" id="99117"/>
    <lineage>
        <taxon>Bacteria</taxon>
        <taxon>Bacillati</taxon>
        <taxon>Actinomycetota</taxon>
        <taxon>Actinomycetes</taxon>
        <taxon>Propionibacteriales</taxon>
        <taxon>Propionibacteriaceae</taxon>
        <taxon>Microlunatus</taxon>
    </lineage>
</organism>
<evidence type="ECO:0000256" key="6">
    <source>
        <dbReference type="ARBA" id="ARBA00023163"/>
    </source>
</evidence>
<dbReference type="InterPro" id="IPR022876">
    <property type="entry name" value="Tscrpt_rep_Rex"/>
</dbReference>
<sequence length="287" mass="29647">MSSAETLREARDDAHPNPAETAPDPAAGETAPRGIPDATVARLPVYLRALAQLSAGGTVTVSSGELAEAAGVGPAQLRKDLSLLGSYGTRGVGYDVAHLRFEVARALGEAEEWPVVIVGLGNLGTALANYSGFRSRGFRVVGLVDPDPALVGRRIHGLAITDLRDLEDLLARTGAVIGVVATPSEAAQDVTDRLVRRGVTSILNFAPVPLAVPDGVHVRKVDLGQELQILAYHEHRRAEDGGTRAGPAAGPGTIEPVDAGDPNPVPVPAGAPARALAHSAGHTEDED</sequence>
<evidence type="ECO:0000256" key="4">
    <source>
        <dbReference type="ARBA" id="ARBA00023027"/>
    </source>
</evidence>
<dbReference type="EMBL" id="JAGIOB010000001">
    <property type="protein sequence ID" value="MBP2417781.1"/>
    <property type="molecule type" value="Genomic_DNA"/>
</dbReference>
<keyword evidence="1 7" id="KW-0963">Cytoplasm</keyword>
<dbReference type="HAMAP" id="MF_01131">
    <property type="entry name" value="Rex"/>
    <property type="match status" value="1"/>
</dbReference>
<evidence type="ECO:0000256" key="8">
    <source>
        <dbReference type="SAM" id="MobiDB-lite"/>
    </source>
</evidence>
<evidence type="ECO:0000259" key="9">
    <source>
        <dbReference type="SMART" id="SM00881"/>
    </source>
</evidence>
<dbReference type="Gene3D" id="1.10.10.10">
    <property type="entry name" value="Winged helix-like DNA-binding domain superfamily/Winged helix DNA-binding domain"/>
    <property type="match status" value="1"/>
</dbReference>
<dbReference type="InterPro" id="IPR036388">
    <property type="entry name" value="WH-like_DNA-bd_sf"/>
</dbReference>
<dbReference type="Gene3D" id="3.40.50.720">
    <property type="entry name" value="NAD(P)-binding Rossmann-like Domain"/>
    <property type="match status" value="1"/>
</dbReference>
<reference evidence="10 11" key="1">
    <citation type="submission" date="2021-03" db="EMBL/GenBank/DDBJ databases">
        <title>Sequencing the genomes of 1000 actinobacteria strains.</title>
        <authorList>
            <person name="Klenk H.-P."/>
        </authorList>
    </citation>
    <scope>NUCLEOTIDE SEQUENCE [LARGE SCALE GENOMIC DNA]</scope>
    <source>
        <strain evidence="10 11">DSM 12936</strain>
    </source>
</reference>
<evidence type="ECO:0000256" key="5">
    <source>
        <dbReference type="ARBA" id="ARBA00023125"/>
    </source>
</evidence>
<protein>
    <recommendedName>
        <fullName evidence="7">Redox-sensing transcriptional repressor Rex</fullName>
    </recommendedName>
</protein>
<evidence type="ECO:0000256" key="3">
    <source>
        <dbReference type="ARBA" id="ARBA00023015"/>
    </source>
</evidence>
<keyword evidence="4 7" id="KW-0520">NAD</keyword>
<feature type="compositionally biased region" description="Basic and acidic residues" evidence="8">
    <location>
        <begin position="1"/>
        <end position="15"/>
    </location>
</feature>
<dbReference type="NCBIfam" id="NF003996">
    <property type="entry name" value="PRK05472.2-5"/>
    <property type="match status" value="1"/>
</dbReference>
<dbReference type="NCBIfam" id="NF003994">
    <property type="entry name" value="PRK05472.2-3"/>
    <property type="match status" value="1"/>
</dbReference>
<dbReference type="InterPro" id="IPR036291">
    <property type="entry name" value="NAD(P)-bd_dom_sf"/>
</dbReference>
<comment type="similarity">
    <text evidence="7">Belongs to the transcriptional regulatory Rex family.</text>
</comment>
<dbReference type="InterPro" id="IPR058236">
    <property type="entry name" value="Rex_actinobacterial-type"/>
</dbReference>